<name>A0A846Y249_9NOCA</name>
<protein>
    <submittedName>
        <fullName evidence="4">Class I SAM-dependent methyltransferase</fullName>
    </submittedName>
</protein>
<dbReference type="Gene3D" id="3.40.50.150">
    <property type="entry name" value="Vaccinia Virus protein VP39"/>
    <property type="match status" value="1"/>
</dbReference>
<keyword evidence="2 4" id="KW-0808">Transferase</keyword>
<feature type="domain" description="Methyltransferase" evidence="3">
    <location>
        <begin position="27"/>
        <end position="115"/>
    </location>
</feature>
<dbReference type="InterPro" id="IPR029063">
    <property type="entry name" value="SAM-dependent_MTases_sf"/>
</dbReference>
<reference evidence="4 5" key="1">
    <citation type="submission" date="2020-04" db="EMBL/GenBank/DDBJ databases">
        <title>MicrobeNet Type strains.</title>
        <authorList>
            <person name="Nicholson A.C."/>
        </authorList>
    </citation>
    <scope>NUCLEOTIDE SEQUENCE [LARGE SCALE GENOMIC DNA]</scope>
    <source>
        <strain evidence="4 5">JCM 12354</strain>
    </source>
</reference>
<keyword evidence="5" id="KW-1185">Reference proteome</keyword>
<dbReference type="RefSeq" id="WP_067875695.1">
    <property type="nucleotide sequence ID" value="NZ_JAAXOP010000014.1"/>
</dbReference>
<evidence type="ECO:0000313" key="4">
    <source>
        <dbReference type="EMBL" id="NKY52917.1"/>
    </source>
</evidence>
<dbReference type="PANTHER" id="PTHR43861:SF1">
    <property type="entry name" value="TRANS-ACONITATE 2-METHYLTRANSFERASE"/>
    <property type="match status" value="1"/>
</dbReference>
<dbReference type="InterPro" id="IPR041698">
    <property type="entry name" value="Methyltransf_25"/>
</dbReference>
<sequence length="220" mass="24006">MGALDWDHNAYYHRLLLRQLPSHCERVLEVGCGAGALATELAVRADRVDAFDRAPEMIAAARQVVPANVTCTDADILEYELPAAAYDAVVSLTVLHHMPLDEVLPRLERALRPGGVLAVIALPRADPAREWPAEIAAALGHRVFGGAFAALRATNTAAAGSAAWFAHEPTHADMPMVLDPPLTTRDVARCAAAVLPGARVRRLVFWRYLLLWRKPPQPHR</sequence>
<dbReference type="AlphaFoldDB" id="A0A846Y249"/>
<organism evidence="4 5">
    <name type="scientific">Nocardia vermiculata</name>
    <dbReference type="NCBI Taxonomy" id="257274"/>
    <lineage>
        <taxon>Bacteria</taxon>
        <taxon>Bacillati</taxon>
        <taxon>Actinomycetota</taxon>
        <taxon>Actinomycetes</taxon>
        <taxon>Mycobacteriales</taxon>
        <taxon>Nocardiaceae</taxon>
        <taxon>Nocardia</taxon>
    </lineage>
</organism>
<dbReference type="CDD" id="cd02440">
    <property type="entry name" value="AdoMet_MTases"/>
    <property type="match status" value="1"/>
</dbReference>
<gene>
    <name evidence="4" type="ORF">HGA08_22190</name>
</gene>
<accession>A0A846Y249</accession>
<dbReference type="Pfam" id="PF13649">
    <property type="entry name" value="Methyltransf_25"/>
    <property type="match status" value="1"/>
</dbReference>
<dbReference type="GO" id="GO:0008168">
    <property type="term" value="F:methyltransferase activity"/>
    <property type="evidence" value="ECO:0007669"/>
    <property type="project" value="UniProtKB-KW"/>
</dbReference>
<dbReference type="GO" id="GO:0032259">
    <property type="term" value="P:methylation"/>
    <property type="evidence" value="ECO:0007669"/>
    <property type="project" value="UniProtKB-KW"/>
</dbReference>
<comment type="caution">
    <text evidence="4">The sequence shown here is derived from an EMBL/GenBank/DDBJ whole genome shotgun (WGS) entry which is preliminary data.</text>
</comment>
<dbReference type="EMBL" id="JAAXOP010000014">
    <property type="protein sequence ID" value="NKY52917.1"/>
    <property type="molecule type" value="Genomic_DNA"/>
</dbReference>
<evidence type="ECO:0000313" key="5">
    <source>
        <dbReference type="Proteomes" id="UP000565711"/>
    </source>
</evidence>
<keyword evidence="1 4" id="KW-0489">Methyltransferase</keyword>
<evidence type="ECO:0000256" key="1">
    <source>
        <dbReference type="ARBA" id="ARBA00022603"/>
    </source>
</evidence>
<dbReference type="Proteomes" id="UP000565711">
    <property type="component" value="Unassembled WGS sequence"/>
</dbReference>
<dbReference type="SUPFAM" id="SSF53335">
    <property type="entry name" value="S-adenosyl-L-methionine-dependent methyltransferases"/>
    <property type="match status" value="1"/>
</dbReference>
<proteinExistence type="predicted"/>
<evidence type="ECO:0000259" key="3">
    <source>
        <dbReference type="Pfam" id="PF13649"/>
    </source>
</evidence>
<dbReference type="PANTHER" id="PTHR43861">
    <property type="entry name" value="TRANS-ACONITATE 2-METHYLTRANSFERASE-RELATED"/>
    <property type="match status" value="1"/>
</dbReference>
<evidence type="ECO:0000256" key="2">
    <source>
        <dbReference type="ARBA" id="ARBA00022679"/>
    </source>
</evidence>